<gene>
    <name evidence="3" type="ORF">BACDOR_02365</name>
</gene>
<feature type="region of interest" description="Disordered" evidence="1">
    <location>
        <begin position="14"/>
        <end position="36"/>
    </location>
</feature>
<evidence type="ECO:0000256" key="1">
    <source>
        <dbReference type="SAM" id="MobiDB-lite"/>
    </source>
</evidence>
<keyword evidence="2" id="KW-0472">Membrane</keyword>
<feature type="non-terminal residue" evidence="3">
    <location>
        <position position="1"/>
    </location>
</feature>
<organism evidence="3 4">
    <name type="scientific">Phocaeicola dorei DSM 17855</name>
    <dbReference type="NCBI Taxonomy" id="483217"/>
    <lineage>
        <taxon>Bacteria</taxon>
        <taxon>Pseudomonadati</taxon>
        <taxon>Bacteroidota</taxon>
        <taxon>Bacteroidia</taxon>
        <taxon>Bacteroidales</taxon>
        <taxon>Bacteroidaceae</taxon>
        <taxon>Phocaeicola</taxon>
    </lineage>
</organism>
<evidence type="ECO:0000313" key="4">
    <source>
        <dbReference type="Proteomes" id="UP000004849"/>
    </source>
</evidence>
<dbReference type="HOGENOM" id="CLU_2693336_0_0_10"/>
<dbReference type="RefSeq" id="WP_007834825.1">
    <property type="nucleotide sequence ID" value="NZ_DS995534.1"/>
</dbReference>
<sequence>DLIYQQTNELRGVEKKSGESFSTFSASVPRPGTSHRNNRKTKEFIFLIISYLHISYFLHFCPILPVFCYSVHF</sequence>
<keyword evidence="2" id="KW-1133">Transmembrane helix</keyword>
<evidence type="ECO:0000313" key="3">
    <source>
        <dbReference type="EMBL" id="EEB25226.1"/>
    </source>
</evidence>
<protein>
    <submittedName>
        <fullName evidence="3">Uncharacterized protein</fullName>
    </submittedName>
</protein>
<evidence type="ECO:0000256" key="2">
    <source>
        <dbReference type="SAM" id="Phobius"/>
    </source>
</evidence>
<feature type="transmembrane region" description="Helical" evidence="2">
    <location>
        <begin position="44"/>
        <end position="67"/>
    </location>
</feature>
<keyword evidence="2" id="KW-0812">Transmembrane</keyword>
<reference evidence="3 4" key="2">
    <citation type="submission" date="2008-10" db="EMBL/GenBank/DDBJ databases">
        <authorList>
            <person name="Fulton L."/>
            <person name="Clifton S."/>
            <person name="Fulton B."/>
            <person name="Xu J."/>
            <person name="Minx P."/>
            <person name="Pepin K.H."/>
            <person name="Johnson M."/>
            <person name="Thiruvilangam P."/>
            <person name="Bhonagiri V."/>
            <person name="Nash W.E."/>
            <person name="Mardis E.R."/>
            <person name="Wilson R.K."/>
        </authorList>
    </citation>
    <scope>NUCLEOTIDE SEQUENCE [LARGE SCALE GENOMIC DNA]</scope>
    <source>
        <strain evidence="3 4">DSM 17855</strain>
    </source>
</reference>
<accession>B6VYE7</accession>
<name>B6VYE7_9BACT</name>
<dbReference type="EMBL" id="ABWZ01000045">
    <property type="protein sequence ID" value="EEB25226.1"/>
    <property type="molecule type" value="Genomic_DNA"/>
</dbReference>
<dbReference type="Proteomes" id="UP000004849">
    <property type="component" value="Unassembled WGS sequence"/>
</dbReference>
<reference evidence="3 4" key="1">
    <citation type="submission" date="2008-10" db="EMBL/GenBank/DDBJ databases">
        <title>Draft genome sequence of Bacteroides dorei (DSM 17855).</title>
        <authorList>
            <person name="Sudarsanam P."/>
            <person name="Ley R."/>
            <person name="Guruge J."/>
            <person name="Turnbaugh P.J."/>
            <person name="Mahowald M."/>
            <person name="Liep D."/>
            <person name="Gordon J."/>
        </authorList>
    </citation>
    <scope>NUCLEOTIDE SEQUENCE [LARGE SCALE GENOMIC DNA]</scope>
    <source>
        <strain evidence="3 4">DSM 17855</strain>
    </source>
</reference>
<dbReference type="AlphaFoldDB" id="B6VYE7"/>
<proteinExistence type="predicted"/>